<dbReference type="InterPro" id="IPR002126">
    <property type="entry name" value="Cadherin-like_dom"/>
</dbReference>
<evidence type="ECO:0000256" key="11">
    <source>
        <dbReference type="PROSITE-ProRule" id="PRU00043"/>
    </source>
</evidence>
<dbReference type="OrthoDB" id="6491773at2759"/>
<feature type="region of interest" description="Disordered" evidence="12">
    <location>
        <begin position="1328"/>
        <end position="1353"/>
    </location>
</feature>
<keyword evidence="5" id="KW-0677">Repeat</keyword>
<feature type="transmembrane region" description="Helical" evidence="13">
    <location>
        <begin position="56"/>
        <end position="74"/>
    </location>
</feature>
<dbReference type="PANTHER" id="PTHR24028">
    <property type="entry name" value="CADHERIN-87A"/>
    <property type="match status" value="1"/>
</dbReference>
<keyword evidence="4" id="KW-0732">Signal</keyword>
<gene>
    <name evidence="15" type="ORF">IRJ41_017564</name>
</gene>
<dbReference type="Proteomes" id="UP001059041">
    <property type="component" value="Linkage Group LG13"/>
</dbReference>
<dbReference type="EMBL" id="JAFHDT010000013">
    <property type="protein sequence ID" value="KAI7801675.1"/>
    <property type="molecule type" value="Genomic_DNA"/>
</dbReference>
<name>A0A9W7WJX4_TRIRA</name>
<sequence length="1353" mass="148912">MLMIYVYNCGTVIGSDALAKGLIYYISSSYLKNNTCGNWVEERLDTTDIGKMGKTVFLLFGFIASFYCQFVPVIDMSMQKVQEDIPVGEFAFQIIAYDLDNDPLQYYIQGSNAIYFDVNKQNGEVRIKNQLDRETNELFPVVIAVNDGVHPSNVTKSVYIAVDDANDNAPIFLNIPYNREVPENTPVGTTIFTATATDADLPPASTVTYKIDEVVPNDGYELFSISGPNGHVVLEGPLNFTEKSPFYQIRVNATDGGGLLGGVIVNQSTEVTAFITIKDVPDMDPQFLNLPNMVTIYENSPVDTSVFTVKARDPDTGINDPIRYSIEPTNPPDLFQIIEKDGKITVQSEFDREALLDIVGSAVVELKIKASETNPNVNGVIASTVQTLQITIGDVNDNGPDFYECEGDTCTKKNSFTGNVDEHSSVGVAVAALNIRVKDPDQGENSKFVLHLDGPDKDAFSVTPSSGVGDSSVQVTIKDSNTVDFEIKRTMSVQIIAKDANADLTVSASVTININDMNDNIPEFEKEFYIFSVDEHCKNGTIVDTITATDADELDDGKITYKLVPNSILTRFDVFENNGTIYVKNGELLDREGTSSYTATLQAIDSVGKIGTTVLEINLRDINDQTPVMNRDVYDAFVQEDQNLKLVIQARDGDEPETPNSKIQYHIEDSLFSSNFTIGLYDGVLENNGLLDREAIDPQLNGVIELKVIALDMGKPPKNSSAMVFINVGDVNDNSPVYLHSTYTFKVKESEGGILVGSVLAHDVDQTDFNNRIFFTIDNSFGSFIILSEPYSEGYRGNLTVDPVFVLDYESGIKTYHLKVVASDLGEKTAVTTVEVVVEDVNDTPPVFQAGLTLNVKENTSLPGPLGTIKGSDVDTEHLLEYMLVSAECHCSGIREPCPEEWFSVELNGNVVGNSGSTSVVIDYEKCDKAFLTAKVVDVKTEKGKNSTEGVVTINIEDINDNAPEFIIMQEFYVVLLERVEKDSSVGKVYAYDRDTGENRKINFKVIKVEFVSSEGTLPQDLFLYTDSNAQEDPDGRFLADIRSQKQMASDQRGKFMVEVQAFNPDGLSSTSVVELLTIDSSYKVSLRFRSPVSEVNENLPQIRQILTSVTRATVNIFNVASETTTQRAEEVTVLEAYFVFSNGSALDYNEVNRILNSEEVYMEYGVILTQLGFTGISTTTEGQKEVKTEVFIMIGLMAALAIILVVTTTSLVCIRRNYKRKLKACKAMNSAAAVVIENQKSGPVVPGTNKYTREGANPVLNMNIDTATDLGFDEDRSSADRDSLNSLDYNIDMAMIEKDTMPMMIIEEEEEEGIGSPYIEPLGAALAQREKKRGGESPTVTFENPSMNTTDL</sequence>
<feature type="domain" description="Cadherin" evidence="14">
    <location>
        <begin position="412"/>
        <end position="524"/>
    </location>
</feature>
<evidence type="ECO:0000256" key="9">
    <source>
        <dbReference type="ARBA" id="ARBA00023136"/>
    </source>
</evidence>
<feature type="compositionally biased region" description="Polar residues" evidence="12">
    <location>
        <begin position="1339"/>
        <end position="1353"/>
    </location>
</feature>
<evidence type="ECO:0000259" key="14">
    <source>
        <dbReference type="PROSITE" id="PS50268"/>
    </source>
</evidence>
<dbReference type="SUPFAM" id="SSF49313">
    <property type="entry name" value="Cadherin-like"/>
    <property type="match status" value="9"/>
</dbReference>
<feature type="domain" description="Cadherin" evidence="14">
    <location>
        <begin position="81"/>
        <end position="172"/>
    </location>
</feature>
<evidence type="ECO:0000256" key="4">
    <source>
        <dbReference type="ARBA" id="ARBA00022729"/>
    </source>
</evidence>
<feature type="domain" description="Cadherin" evidence="14">
    <location>
        <begin position="288"/>
        <end position="402"/>
    </location>
</feature>
<feature type="domain" description="Cadherin" evidence="14">
    <location>
        <begin position="968"/>
        <end position="1103"/>
    </location>
</feature>
<evidence type="ECO:0000256" key="2">
    <source>
        <dbReference type="ARBA" id="ARBA00022475"/>
    </source>
</evidence>
<keyword evidence="6 11" id="KW-0106">Calcium</keyword>
<dbReference type="PANTHER" id="PTHR24028:SF328">
    <property type="entry name" value="CADHERIN-3"/>
    <property type="match status" value="1"/>
</dbReference>
<organism evidence="15 16">
    <name type="scientific">Triplophysa rosa</name>
    <name type="common">Cave loach</name>
    <dbReference type="NCBI Taxonomy" id="992332"/>
    <lineage>
        <taxon>Eukaryota</taxon>
        <taxon>Metazoa</taxon>
        <taxon>Chordata</taxon>
        <taxon>Craniata</taxon>
        <taxon>Vertebrata</taxon>
        <taxon>Euteleostomi</taxon>
        <taxon>Actinopterygii</taxon>
        <taxon>Neopterygii</taxon>
        <taxon>Teleostei</taxon>
        <taxon>Ostariophysi</taxon>
        <taxon>Cypriniformes</taxon>
        <taxon>Nemacheilidae</taxon>
        <taxon>Triplophysa</taxon>
    </lineage>
</organism>
<dbReference type="Pfam" id="PF00028">
    <property type="entry name" value="Cadherin"/>
    <property type="match status" value="5"/>
</dbReference>
<keyword evidence="7" id="KW-0130">Cell adhesion</keyword>
<dbReference type="FunFam" id="2.60.40.60:FF:000168">
    <property type="entry name" value="Cadherin-related family member 2"/>
    <property type="match status" value="1"/>
</dbReference>
<feature type="transmembrane region" description="Helical" evidence="13">
    <location>
        <begin position="1191"/>
        <end position="1215"/>
    </location>
</feature>
<comment type="subcellular location">
    <subcellularLocation>
        <location evidence="1">Cell membrane</location>
        <topology evidence="1">Single-pass type I membrane protein</topology>
    </subcellularLocation>
</comment>
<evidence type="ECO:0000256" key="10">
    <source>
        <dbReference type="ARBA" id="ARBA00023180"/>
    </source>
</evidence>
<feature type="domain" description="Cadherin" evidence="14">
    <location>
        <begin position="848"/>
        <end position="966"/>
    </location>
</feature>
<feature type="domain" description="Cadherin" evidence="14">
    <location>
        <begin position="739"/>
        <end position="848"/>
    </location>
</feature>
<dbReference type="PROSITE" id="PS50268">
    <property type="entry name" value="CADHERIN_2"/>
    <property type="match status" value="9"/>
</dbReference>
<protein>
    <submittedName>
        <fullName evidence="15">Cadherin-related family member 2</fullName>
    </submittedName>
</protein>
<evidence type="ECO:0000256" key="1">
    <source>
        <dbReference type="ARBA" id="ARBA00004251"/>
    </source>
</evidence>
<evidence type="ECO:0000256" key="8">
    <source>
        <dbReference type="ARBA" id="ARBA00022989"/>
    </source>
</evidence>
<dbReference type="PROSITE" id="PS00232">
    <property type="entry name" value="CADHERIN_1"/>
    <property type="match status" value="5"/>
</dbReference>
<evidence type="ECO:0000313" key="15">
    <source>
        <dbReference type="EMBL" id="KAI7801675.1"/>
    </source>
</evidence>
<dbReference type="InterPro" id="IPR015919">
    <property type="entry name" value="Cadherin-like_sf"/>
</dbReference>
<dbReference type="InterPro" id="IPR020894">
    <property type="entry name" value="Cadherin_CS"/>
</dbReference>
<evidence type="ECO:0000256" key="5">
    <source>
        <dbReference type="ARBA" id="ARBA00022737"/>
    </source>
</evidence>
<feature type="domain" description="Cadherin" evidence="14">
    <location>
        <begin position="525"/>
        <end position="629"/>
    </location>
</feature>
<keyword evidence="3 13" id="KW-0812">Transmembrane</keyword>
<dbReference type="GO" id="GO:0007156">
    <property type="term" value="P:homophilic cell adhesion via plasma membrane adhesion molecules"/>
    <property type="evidence" value="ECO:0007669"/>
    <property type="project" value="InterPro"/>
</dbReference>
<keyword evidence="16" id="KW-1185">Reference proteome</keyword>
<evidence type="ECO:0000256" key="6">
    <source>
        <dbReference type="ARBA" id="ARBA00022837"/>
    </source>
</evidence>
<dbReference type="GO" id="GO:0005509">
    <property type="term" value="F:calcium ion binding"/>
    <property type="evidence" value="ECO:0007669"/>
    <property type="project" value="UniProtKB-UniRule"/>
</dbReference>
<evidence type="ECO:0000256" key="12">
    <source>
        <dbReference type="SAM" id="MobiDB-lite"/>
    </source>
</evidence>
<dbReference type="PRINTS" id="PR00205">
    <property type="entry name" value="CADHERIN"/>
</dbReference>
<evidence type="ECO:0000256" key="7">
    <source>
        <dbReference type="ARBA" id="ARBA00022889"/>
    </source>
</evidence>
<keyword evidence="10" id="KW-0325">Glycoprotein</keyword>
<comment type="caution">
    <text evidence="15">The sequence shown here is derived from an EMBL/GenBank/DDBJ whole genome shotgun (WGS) entry which is preliminary data.</text>
</comment>
<dbReference type="FunFam" id="2.60.40.60:FF:000098">
    <property type="entry name" value="cadherin-23 isoform X1"/>
    <property type="match status" value="1"/>
</dbReference>
<accession>A0A9W7WJX4</accession>
<evidence type="ECO:0000313" key="16">
    <source>
        <dbReference type="Proteomes" id="UP001059041"/>
    </source>
</evidence>
<feature type="domain" description="Cadherin" evidence="14">
    <location>
        <begin position="173"/>
        <end position="287"/>
    </location>
</feature>
<dbReference type="SMART" id="SM00112">
    <property type="entry name" value="CA"/>
    <property type="match status" value="8"/>
</dbReference>
<feature type="domain" description="Cadherin" evidence="14">
    <location>
        <begin position="630"/>
        <end position="738"/>
    </location>
</feature>
<keyword evidence="9 13" id="KW-0472">Membrane</keyword>
<keyword evidence="8 13" id="KW-1133">Transmembrane helix</keyword>
<keyword evidence="2" id="KW-1003">Cell membrane</keyword>
<reference evidence="15" key="1">
    <citation type="submission" date="2021-02" db="EMBL/GenBank/DDBJ databases">
        <title>Comparative genomics reveals that relaxation of natural selection precedes convergent phenotypic evolution of cavefish.</title>
        <authorList>
            <person name="Peng Z."/>
        </authorList>
    </citation>
    <scope>NUCLEOTIDE SEQUENCE</scope>
    <source>
        <tissue evidence="15">Muscle</tissue>
    </source>
</reference>
<dbReference type="GO" id="GO:0005886">
    <property type="term" value="C:plasma membrane"/>
    <property type="evidence" value="ECO:0007669"/>
    <property type="project" value="UniProtKB-SubCell"/>
</dbReference>
<dbReference type="GO" id="GO:0009653">
    <property type="term" value="P:anatomical structure morphogenesis"/>
    <property type="evidence" value="ECO:0007669"/>
    <property type="project" value="UniProtKB-ARBA"/>
</dbReference>
<dbReference type="CDD" id="cd11304">
    <property type="entry name" value="Cadherin_repeat"/>
    <property type="match status" value="8"/>
</dbReference>
<dbReference type="Gene3D" id="2.60.40.60">
    <property type="entry name" value="Cadherins"/>
    <property type="match status" value="9"/>
</dbReference>
<dbReference type="InterPro" id="IPR050174">
    <property type="entry name" value="Protocadherin/Cadherin-CA"/>
</dbReference>
<evidence type="ECO:0000256" key="13">
    <source>
        <dbReference type="SAM" id="Phobius"/>
    </source>
</evidence>
<evidence type="ECO:0000256" key="3">
    <source>
        <dbReference type="ARBA" id="ARBA00022692"/>
    </source>
</evidence>
<proteinExistence type="predicted"/>